<protein>
    <submittedName>
        <fullName evidence="1">Uncharacterized protein</fullName>
    </submittedName>
</protein>
<comment type="caution">
    <text evidence="1">The sequence shown here is derived from an EMBL/GenBank/DDBJ whole genome shotgun (WGS) entry which is preliminary data.</text>
</comment>
<evidence type="ECO:0000313" key="1">
    <source>
        <dbReference type="EMBL" id="PQO40811.1"/>
    </source>
</evidence>
<reference evidence="1 2" key="1">
    <citation type="submission" date="2018-02" db="EMBL/GenBank/DDBJ databases">
        <title>Comparative genomes isolates from brazilian mangrove.</title>
        <authorList>
            <person name="Araujo J.E."/>
            <person name="Taketani R.G."/>
            <person name="Silva M.C.P."/>
            <person name="Loureco M.V."/>
            <person name="Andreote F.D."/>
        </authorList>
    </citation>
    <scope>NUCLEOTIDE SEQUENCE [LARGE SCALE GENOMIC DNA]</scope>
    <source>
        <strain evidence="1 2">HEX-2 MGV</strain>
    </source>
</reference>
<name>A0A2S8G963_9BACT</name>
<dbReference type="Proteomes" id="UP000240009">
    <property type="component" value="Unassembled WGS sequence"/>
</dbReference>
<organism evidence="1 2">
    <name type="scientific">Blastopirellula marina</name>
    <dbReference type="NCBI Taxonomy" id="124"/>
    <lineage>
        <taxon>Bacteria</taxon>
        <taxon>Pseudomonadati</taxon>
        <taxon>Planctomycetota</taxon>
        <taxon>Planctomycetia</taxon>
        <taxon>Pirellulales</taxon>
        <taxon>Pirellulaceae</taxon>
        <taxon>Blastopirellula</taxon>
    </lineage>
</organism>
<sequence>MGRIGTFGQVVSKWEVSYFESQLLLFEDLLINANITEYDICRARSGVEGTADSRPFDRTVVSGRLPRNGIGSVGIRMLARCRVDFYRPVRYFHLGSHRPGGSRRRESVDIANLTELSAWFPDAMVRSYRVGDPPESVPGSGSMS</sequence>
<evidence type="ECO:0000313" key="2">
    <source>
        <dbReference type="Proteomes" id="UP000240009"/>
    </source>
</evidence>
<gene>
    <name evidence="1" type="ORF">C5Y96_01160</name>
</gene>
<dbReference type="AlphaFoldDB" id="A0A2S8G963"/>
<dbReference type="EMBL" id="PUIA01000010">
    <property type="protein sequence ID" value="PQO40811.1"/>
    <property type="molecule type" value="Genomic_DNA"/>
</dbReference>
<proteinExistence type="predicted"/>
<accession>A0A2S8G963</accession>